<dbReference type="InterPro" id="IPR011051">
    <property type="entry name" value="RmlC_Cupin_sf"/>
</dbReference>
<dbReference type="InterPro" id="IPR013096">
    <property type="entry name" value="Cupin_2"/>
</dbReference>
<reference evidence="5" key="1">
    <citation type="journal article" date="2021" name="PeerJ">
        <title>Extensive microbial diversity within the chicken gut microbiome revealed by metagenomics and culture.</title>
        <authorList>
            <person name="Gilroy R."/>
            <person name="Ravi A."/>
            <person name="Getino M."/>
            <person name="Pursley I."/>
            <person name="Horton D.L."/>
            <person name="Alikhan N.F."/>
            <person name="Baker D."/>
            <person name="Gharbi K."/>
            <person name="Hall N."/>
            <person name="Watson M."/>
            <person name="Adriaenssens E.M."/>
            <person name="Foster-Nyarko E."/>
            <person name="Jarju S."/>
            <person name="Secka A."/>
            <person name="Antonio M."/>
            <person name="Oren A."/>
            <person name="Chaudhuri R.R."/>
            <person name="La Ragione R."/>
            <person name="Hildebrand F."/>
            <person name="Pallen M.J."/>
        </authorList>
    </citation>
    <scope>NUCLEOTIDE SEQUENCE</scope>
    <source>
        <strain evidence="5">ChiHjej12B11-1927</strain>
    </source>
</reference>
<dbReference type="SUPFAM" id="SSF47413">
    <property type="entry name" value="lambda repressor-like DNA-binding domains"/>
    <property type="match status" value="1"/>
</dbReference>
<dbReference type="GO" id="GO:0003700">
    <property type="term" value="F:DNA-binding transcription factor activity"/>
    <property type="evidence" value="ECO:0007669"/>
    <property type="project" value="TreeGrafter"/>
</dbReference>
<dbReference type="CDD" id="cd00093">
    <property type="entry name" value="HTH_XRE"/>
    <property type="match status" value="1"/>
</dbReference>
<dbReference type="Pfam" id="PF01381">
    <property type="entry name" value="HTH_3"/>
    <property type="match status" value="1"/>
</dbReference>
<dbReference type="SMART" id="SM00530">
    <property type="entry name" value="HTH_XRE"/>
    <property type="match status" value="1"/>
</dbReference>
<reference evidence="5" key="2">
    <citation type="submission" date="2021-04" db="EMBL/GenBank/DDBJ databases">
        <authorList>
            <person name="Gilroy R."/>
        </authorList>
    </citation>
    <scope>NUCLEOTIDE SEQUENCE</scope>
    <source>
        <strain evidence="5">ChiHjej12B11-1927</strain>
    </source>
</reference>
<dbReference type="InterPro" id="IPR001387">
    <property type="entry name" value="Cro/C1-type_HTH"/>
</dbReference>
<dbReference type="CDD" id="cd02209">
    <property type="entry name" value="cupin_XRE_C"/>
    <property type="match status" value="1"/>
</dbReference>
<dbReference type="GO" id="GO:0003677">
    <property type="term" value="F:DNA binding"/>
    <property type="evidence" value="ECO:0007669"/>
    <property type="project" value="UniProtKB-KW"/>
</dbReference>
<dbReference type="InterPro" id="IPR010982">
    <property type="entry name" value="Lambda_DNA-bd_dom_sf"/>
</dbReference>
<evidence type="ECO:0000256" key="3">
    <source>
        <dbReference type="ARBA" id="ARBA00023163"/>
    </source>
</evidence>
<dbReference type="InterPro" id="IPR050807">
    <property type="entry name" value="TransReg_Diox_bact_type"/>
</dbReference>
<protein>
    <submittedName>
        <fullName evidence="5">XRE family transcriptional regulator</fullName>
    </submittedName>
</protein>
<dbReference type="InterPro" id="IPR014710">
    <property type="entry name" value="RmlC-like_jellyroll"/>
</dbReference>
<dbReference type="SUPFAM" id="SSF51182">
    <property type="entry name" value="RmlC-like cupins"/>
    <property type="match status" value="1"/>
</dbReference>
<dbReference type="Pfam" id="PF07883">
    <property type="entry name" value="Cupin_2"/>
    <property type="match status" value="1"/>
</dbReference>
<organism evidence="5 6">
    <name type="scientific">Candidatus Blautia pullistercoris</name>
    <dbReference type="NCBI Taxonomy" id="2838499"/>
    <lineage>
        <taxon>Bacteria</taxon>
        <taxon>Bacillati</taxon>
        <taxon>Bacillota</taxon>
        <taxon>Clostridia</taxon>
        <taxon>Lachnospirales</taxon>
        <taxon>Lachnospiraceae</taxon>
        <taxon>Blautia</taxon>
    </lineage>
</organism>
<sequence>MDSMNKIVARNVRNLREKNNLSMDQLVRLSGVSKSMLAQIERGEANPTISTLWKISNGLKVPFDALTVRPKSDYEIVKTGEVEPLLEDKGRVRNYSLFPDDENRRFAVYYLELDPESFWESEPHLKGTTEFITVFAGNLEVRTGDRIFDVEKGESIRFPGDRIHSYRNTGQEMTVLHMILYNP</sequence>
<dbReference type="AlphaFoldDB" id="A0A9D2ALS5"/>
<dbReference type="Proteomes" id="UP000824230">
    <property type="component" value="Unassembled WGS sequence"/>
</dbReference>
<keyword evidence="1" id="KW-0805">Transcription regulation</keyword>
<feature type="domain" description="HTH cro/C1-type" evidence="4">
    <location>
        <begin position="12"/>
        <end position="66"/>
    </location>
</feature>
<evidence type="ECO:0000313" key="6">
    <source>
        <dbReference type="Proteomes" id="UP000824230"/>
    </source>
</evidence>
<dbReference type="PROSITE" id="PS50943">
    <property type="entry name" value="HTH_CROC1"/>
    <property type="match status" value="1"/>
</dbReference>
<keyword evidence="2" id="KW-0238">DNA-binding</keyword>
<proteinExistence type="predicted"/>
<gene>
    <name evidence="5" type="ORF">H9738_03880</name>
</gene>
<name>A0A9D2ALS5_9FIRM</name>
<dbReference type="EMBL" id="DXFG01000075">
    <property type="protein sequence ID" value="HIX36994.1"/>
    <property type="molecule type" value="Genomic_DNA"/>
</dbReference>
<comment type="caution">
    <text evidence="5">The sequence shown here is derived from an EMBL/GenBank/DDBJ whole genome shotgun (WGS) entry which is preliminary data.</text>
</comment>
<accession>A0A9D2ALS5</accession>
<evidence type="ECO:0000256" key="1">
    <source>
        <dbReference type="ARBA" id="ARBA00023015"/>
    </source>
</evidence>
<dbReference type="PANTHER" id="PTHR46797:SF23">
    <property type="entry name" value="HTH-TYPE TRANSCRIPTIONAL REGULATOR SUTR"/>
    <property type="match status" value="1"/>
</dbReference>
<evidence type="ECO:0000256" key="2">
    <source>
        <dbReference type="ARBA" id="ARBA00023125"/>
    </source>
</evidence>
<dbReference type="PANTHER" id="PTHR46797">
    <property type="entry name" value="HTH-TYPE TRANSCRIPTIONAL REGULATOR"/>
    <property type="match status" value="1"/>
</dbReference>
<dbReference type="GO" id="GO:0005829">
    <property type="term" value="C:cytosol"/>
    <property type="evidence" value="ECO:0007669"/>
    <property type="project" value="TreeGrafter"/>
</dbReference>
<evidence type="ECO:0000259" key="4">
    <source>
        <dbReference type="PROSITE" id="PS50943"/>
    </source>
</evidence>
<evidence type="ECO:0000313" key="5">
    <source>
        <dbReference type="EMBL" id="HIX36994.1"/>
    </source>
</evidence>
<dbReference type="Gene3D" id="2.60.120.10">
    <property type="entry name" value="Jelly Rolls"/>
    <property type="match status" value="1"/>
</dbReference>
<dbReference type="Gene3D" id="1.10.260.40">
    <property type="entry name" value="lambda repressor-like DNA-binding domains"/>
    <property type="match status" value="1"/>
</dbReference>
<keyword evidence="3" id="KW-0804">Transcription</keyword>